<comment type="caution">
    <text evidence="1">The sequence shown here is derived from an EMBL/GenBank/DDBJ whole genome shotgun (WGS) entry which is preliminary data.</text>
</comment>
<accession>A0A5B0RU46</accession>
<evidence type="ECO:0000313" key="1">
    <source>
        <dbReference type="EMBL" id="KAA1128565.1"/>
    </source>
</evidence>
<dbReference type="Proteomes" id="UP000325313">
    <property type="component" value="Unassembled WGS sequence"/>
</dbReference>
<organism evidence="1 2">
    <name type="scientific">Puccinia graminis f. sp. tritici</name>
    <dbReference type="NCBI Taxonomy" id="56615"/>
    <lineage>
        <taxon>Eukaryota</taxon>
        <taxon>Fungi</taxon>
        <taxon>Dikarya</taxon>
        <taxon>Basidiomycota</taxon>
        <taxon>Pucciniomycotina</taxon>
        <taxon>Pucciniomycetes</taxon>
        <taxon>Pucciniales</taxon>
        <taxon>Pucciniaceae</taxon>
        <taxon>Puccinia</taxon>
    </lineage>
</organism>
<sequence length="102" mass="11498">MPSFNTESIYQQSRCHVFNLSKTMKLSADQRSRTDCIDVKNLEGLPTSLLAQIKQIIEERRKASSSLPSFRIVIQSIGSIGWPPMEDFAHYLSQPGLVISDN</sequence>
<name>A0A5B0RU46_PUCGR</name>
<protein>
    <submittedName>
        <fullName evidence="1">Uncharacterized protein</fullName>
    </submittedName>
</protein>
<evidence type="ECO:0000313" key="2">
    <source>
        <dbReference type="Proteomes" id="UP000325313"/>
    </source>
</evidence>
<dbReference type="Gene3D" id="3.40.50.300">
    <property type="entry name" value="P-loop containing nucleotide triphosphate hydrolases"/>
    <property type="match status" value="1"/>
</dbReference>
<proteinExistence type="predicted"/>
<dbReference type="InterPro" id="IPR027417">
    <property type="entry name" value="P-loop_NTPase"/>
</dbReference>
<dbReference type="AlphaFoldDB" id="A0A5B0RU46"/>
<reference evidence="1 2" key="1">
    <citation type="submission" date="2019-05" db="EMBL/GenBank/DDBJ databases">
        <title>Emergence of the Ug99 lineage of the wheat stem rust pathogen through somatic hybridization.</title>
        <authorList>
            <person name="Li F."/>
            <person name="Upadhyaya N.M."/>
            <person name="Sperschneider J."/>
            <person name="Matny O."/>
            <person name="Nguyen-Phuc H."/>
            <person name="Mago R."/>
            <person name="Raley C."/>
            <person name="Miller M.E."/>
            <person name="Silverstein K.A.T."/>
            <person name="Henningsen E."/>
            <person name="Hirsch C.D."/>
            <person name="Visser B."/>
            <person name="Pretorius Z.A."/>
            <person name="Steffenson B.J."/>
            <person name="Schwessinger B."/>
            <person name="Dodds P.N."/>
            <person name="Figueroa M."/>
        </authorList>
    </citation>
    <scope>NUCLEOTIDE SEQUENCE [LARGE SCALE GENOMIC DNA]</scope>
    <source>
        <strain evidence="1 2">Ug99</strain>
    </source>
</reference>
<dbReference type="EMBL" id="VDEP01000140">
    <property type="protein sequence ID" value="KAA1128565.1"/>
    <property type="molecule type" value="Genomic_DNA"/>
</dbReference>
<gene>
    <name evidence="1" type="ORF">PGTUg99_000557</name>
</gene>